<organism evidence="12 13">
    <name type="scientific">Symbiodinium microadriaticum</name>
    <name type="common">Dinoflagellate</name>
    <name type="synonym">Zooxanthella microadriatica</name>
    <dbReference type="NCBI Taxonomy" id="2951"/>
    <lineage>
        <taxon>Eukaryota</taxon>
        <taxon>Sar</taxon>
        <taxon>Alveolata</taxon>
        <taxon>Dinophyceae</taxon>
        <taxon>Suessiales</taxon>
        <taxon>Symbiodiniaceae</taxon>
        <taxon>Symbiodinium</taxon>
    </lineage>
</organism>
<evidence type="ECO:0000313" key="13">
    <source>
        <dbReference type="Proteomes" id="UP000186817"/>
    </source>
</evidence>
<dbReference type="PANTHER" id="PTHR46093:SF18">
    <property type="entry name" value="FIBRONECTIN TYPE-III DOMAIN-CONTAINING PROTEIN"/>
    <property type="match status" value="1"/>
</dbReference>
<dbReference type="Gene3D" id="2.120.10.80">
    <property type="entry name" value="Kelch-type beta propeller"/>
    <property type="match status" value="2"/>
</dbReference>
<dbReference type="CDD" id="cd02165">
    <property type="entry name" value="NMNAT"/>
    <property type="match status" value="1"/>
</dbReference>
<evidence type="ECO:0000256" key="6">
    <source>
        <dbReference type="ARBA" id="ARBA00022737"/>
    </source>
</evidence>
<keyword evidence="7" id="KW-0547">Nucleotide-binding</keyword>
<comment type="pathway">
    <text evidence="1">Cofactor biosynthesis; NAD(+) biosynthesis.</text>
</comment>
<name>A0A1Q9E5V2_SYMMI</name>
<evidence type="ECO:0000256" key="1">
    <source>
        <dbReference type="ARBA" id="ARBA00004790"/>
    </source>
</evidence>
<dbReference type="Proteomes" id="UP000186817">
    <property type="component" value="Unassembled WGS sequence"/>
</dbReference>
<dbReference type="GO" id="GO:0005524">
    <property type="term" value="F:ATP binding"/>
    <property type="evidence" value="ECO:0007669"/>
    <property type="project" value="UniProtKB-KW"/>
</dbReference>
<evidence type="ECO:0000256" key="8">
    <source>
        <dbReference type="ARBA" id="ARBA00022840"/>
    </source>
</evidence>
<keyword evidence="5 12" id="KW-0548">Nucleotidyltransferase</keyword>
<keyword evidence="13" id="KW-1185">Reference proteome</keyword>
<dbReference type="Pfam" id="PF24681">
    <property type="entry name" value="Kelch_KLHDC2_KLHL20_DRC7"/>
    <property type="match status" value="1"/>
</dbReference>
<gene>
    <name evidence="12" type="primary">nadD</name>
    <name evidence="12" type="ORF">AK812_SmicGene14331</name>
</gene>
<proteinExistence type="predicted"/>
<accession>A0A1Q9E5V2</accession>
<dbReference type="InterPro" id="IPR011043">
    <property type="entry name" value="Gal_Oxase/kelch_b-propeller"/>
</dbReference>
<dbReference type="OrthoDB" id="436478at2759"/>
<reference evidence="12 13" key="1">
    <citation type="submission" date="2016-02" db="EMBL/GenBank/DDBJ databases">
        <title>Genome analysis of coral dinoflagellate symbionts highlights evolutionary adaptations to a symbiotic lifestyle.</title>
        <authorList>
            <person name="Aranda M."/>
            <person name="Li Y."/>
            <person name="Liew Y.J."/>
            <person name="Baumgarten S."/>
            <person name="Simakov O."/>
            <person name="Wilson M."/>
            <person name="Piel J."/>
            <person name="Ashoor H."/>
            <person name="Bougouffa S."/>
            <person name="Bajic V.B."/>
            <person name="Ryu T."/>
            <person name="Ravasi T."/>
            <person name="Bayer T."/>
            <person name="Micklem G."/>
            <person name="Kim H."/>
            <person name="Bhak J."/>
            <person name="Lajeunesse T.C."/>
            <person name="Voolstra C.R."/>
        </authorList>
    </citation>
    <scope>NUCLEOTIDE SEQUENCE [LARGE SCALE GENOMIC DNA]</scope>
    <source>
        <strain evidence="12 13">CCMP2467</strain>
    </source>
</reference>
<dbReference type="PANTHER" id="PTHR46093">
    <property type="entry name" value="ACYL-COA-BINDING DOMAIN-CONTAINING PROTEIN 5"/>
    <property type="match status" value="1"/>
</dbReference>
<feature type="compositionally biased region" description="Basic residues" evidence="10">
    <location>
        <begin position="340"/>
        <end position="356"/>
    </location>
</feature>
<keyword evidence="2" id="KW-0880">Kelch repeat</keyword>
<dbReference type="InterPro" id="IPR004821">
    <property type="entry name" value="Cyt_trans-like"/>
</dbReference>
<dbReference type="SUPFAM" id="SSF52374">
    <property type="entry name" value="Nucleotidylyl transferase"/>
    <property type="match status" value="1"/>
</dbReference>
<dbReference type="UniPathway" id="UPA00253">
    <property type="reaction ID" value="UER00600"/>
</dbReference>
<feature type="region of interest" description="Disordered" evidence="10">
    <location>
        <begin position="338"/>
        <end position="364"/>
    </location>
</feature>
<dbReference type="SUPFAM" id="SSF50965">
    <property type="entry name" value="Galactose oxidase, central domain"/>
    <property type="match status" value="1"/>
</dbReference>
<dbReference type="GO" id="GO:0070566">
    <property type="term" value="F:adenylyltransferase activity"/>
    <property type="evidence" value="ECO:0007669"/>
    <property type="project" value="UniProtKB-ARBA"/>
</dbReference>
<keyword evidence="9" id="KW-0520">NAD</keyword>
<evidence type="ECO:0000313" key="12">
    <source>
        <dbReference type="EMBL" id="OLQ02801.1"/>
    </source>
</evidence>
<evidence type="ECO:0000256" key="9">
    <source>
        <dbReference type="ARBA" id="ARBA00023027"/>
    </source>
</evidence>
<feature type="domain" description="Cytidyltransferase-like" evidence="11">
    <location>
        <begin position="63"/>
        <end position="236"/>
    </location>
</feature>
<keyword evidence="8" id="KW-0067">ATP-binding</keyword>
<protein>
    <submittedName>
        <fullName evidence="12">Putative nicotinate-nucleotide adenylyltransferase</fullName>
    </submittedName>
</protein>
<dbReference type="Pfam" id="PF01467">
    <property type="entry name" value="CTP_transf_like"/>
    <property type="match status" value="1"/>
</dbReference>
<evidence type="ECO:0000256" key="3">
    <source>
        <dbReference type="ARBA" id="ARBA00022642"/>
    </source>
</evidence>
<dbReference type="GO" id="GO:0009435">
    <property type="term" value="P:NAD+ biosynthetic process"/>
    <property type="evidence" value="ECO:0007669"/>
    <property type="project" value="UniProtKB-UniPathway"/>
</dbReference>
<evidence type="ECO:0000256" key="2">
    <source>
        <dbReference type="ARBA" id="ARBA00022441"/>
    </source>
</evidence>
<keyword evidence="4 12" id="KW-0808">Transferase</keyword>
<evidence type="ECO:0000256" key="5">
    <source>
        <dbReference type="ARBA" id="ARBA00022695"/>
    </source>
</evidence>
<evidence type="ECO:0000256" key="7">
    <source>
        <dbReference type="ARBA" id="ARBA00022741"/>
    </source>
</evidence>
<comment type="caution">
    <text evidence="12">The sequence shown here is derived from an EMBL/GenBank/DDBJ whole genome shotgun (WGS) entry which is preliminary data.</text>
</comment>
<evidence type="ECO:0000256" key="4">
    <source>
        <dbReference type="ARBA" id="ARBA00022679"/>
    </source>
</evidence>
<dbReference type="Gene3D" id="3.40.50.620">
    <property type="entry name" value="HUPs"/>
    <property type="match status" value="1"/>
</dbReference>
<keyword evidence="6" id="KW-0677">Repeat</keyword>
<dbReference type="InterPro" id="IPR014729">
    <property type="entry name" value="Rossmann-like_a/b/a_fold"/>
</dbReference>
<sequence length="1400" mass="155405">MEDGGCSLKFWHSFNLLRFFAVQVTLFSSSLFGSSPWLCLLATAAASSQVIMSPAEQPKVVGVMGGSFNPIHLGHALLAITVHQTKPVDEVLLVPVFKHPVKKDLLPFEDRVAMCELAVSASGIGVSSVEQETEESNAVMLRALRKKYPEGSKLLWVCGDDVFEWISNERGQAMLCELDGLIVQRRLHKAPDNQTDRFYQAPVDSDLVRALAAEHQVHVDFIYGELPHYSSTLVRNSPASWRAFLPQKVAAYLDERPALLAQLVRSGDAPPAQMTPPSSPLGDTAECEDLDDDVLEQTVPEKLEKPVAVGFVDLVPDEETSASTPSDAADLPHILGSILRSKRSPPSRSPNRKRTVSRPPSGQRLREAALSCVMRCLATVHSLQRERGQTALALALRGSPEGDVAARKLRNLRRATTETLQGDEAELLHAAGFAAGAAGAVAEELRHVPKWLSYDRALLDQLLAEAPGPDGPQCWMRRSSLLDKFNVRVDVLIDACVRALGELMVSRNGAPLQVWSDYDATAEKFACDEDTETTGEWLLSLFQQYADCKEALGRLRCFVAAGGQNAPHLIRTSFRARRRLNEVIEHKDRMLRRVLSTEQASPGAEHPGAHTAAALHKMLRSVSQMEFQLMGCFARSTPLEVMHEALANREREREEYDVTKWFGTLTSVIDLMARDRGKYRCFCSIEEGDSGPGFGRIYLHLLRGQRCLGIACEADEPNWSWAISSTGLGMIRLHLARHEKTAQGIAPGACDEPSDERTPWIGGGHQIRWIAPDASIRLPRESAFLWRCNGCFGRLVAQAAHLALRLRRSRAAPLRQPAAVSKGWHELSLCPEILPFARQLRCRLLTSQNVCKRSGEVWPPGEGMEVHRTGNSQPLGDRDMLVRFFHACLHRDFGEARQLRRRLDEARTVDALVELLSEFRSAHFARPAGPGHAPPPVWCSAAAVLPGGRLSVVGGGCYSYELANAQTRMVEVLWNQPHVYIFDIAQRSWSRQPTQGTPPPIAHTYAAAHTLLGDKWVFWCGGYYGQAYNTAYSLDVQTWTWRSLRNSSDQVPTARYFVSSFEFNGALYAWGGRSSQNTYCDDLWRLDRSRAHQDVIHTDQVSATGSLPPAKFGATLTNCDDRFAVLFGGGQWQTGGRFQSDADTFSLDLETFEWTKLQTYGSEPTPRLQHSALNLGGNLVLVFGGYEPRHRRYLGLESASVLNVRSLQWMKLHKGPVLQVGCEVKVKNVDGTDDVATIVGGPVRMPRREVQGWRIRDINDDVRIVAADQLTEVSAPNHDACETDEESAELMNWHAPGLDDLSYIDIQDDDGWVIGQFPCRRAGMAVAPTAARGCRSFFIFGGAQYVHQEWYSDVFECSLDAEALAILCRDGRVERCRPLEEGMEPDTEDVLPSSFFILSH</sequence>
<dbReference type="InterPro" id="IPR015915">
    <property type="entry name" value="Kelch-typ_b-propeller"/>
</dbReference>
<dbReference type="InterPro" id="IPR005248">
    <property type="entry name" value="NadD/NMNAT"/>
</dbReference>
<evidence type="ECO:0000256" key="10">
    <source>
        <dbReference type="SAM" id="MobiDB-lite"/>
    </source>
</evidence>
<keyword evidence="3" id="KW-0662">Pyridine nucleotide biosynthesis</keyword>
<evidence type="ECO:0000259" key="11">
    <source>
        <dbReference type="Pfam" id="PF01467"/>
    </source>
</evidence>
<dbReference type="EMBL" id="LSRX01000254">
    <property type="protein sequence ID" value="OLQ02801.1"/>
    <property type="molecule type" value="Genomic_DNA"/>
</dbReference>